<dbReference type="STRING" id="104421.E2AL93"/>
<feature type="non-terminal residue" evidence="1">
    <location>
        <position position="141"/>
    </location>
</feature>
<dbReference type="GO" id="GO:0003676">
    <property type="term" value="F:nucleic acid binding"/>
    <property type="evidence" value="ECO:0007669"/>
    <property type="project" value="InterPro"/>
</dbReference>
<organism evidence="2">
    <name type="scientific">Camponotus floridanus</name>
    <name type="common">Florida carpenter ant</name>
    <dbReference type="NCBI Taxonomy" id="104421"/>
    <lineage>
        <taxon>Eukaryota</taxon>
        <taxon>Metazoa</taxon>
        <taxon>Ecdysozoa</taxon>
        <taxon>Arthropoda</taxon>
        <taxon>Hexapoda</taxon>
        <taxon>Insecta</taxon>
        <taxon>Pterygota</taxon>
        <taxon>Neoptera</taxon>
        <taxon>Endopterygota</taxon>
        <taxon>Hymenoptera</taxon>
        <taxon>Apocrita</taxon>
        <taxon>Aculeata</taxon>
        <taxon>Formicoidea</taxon>
        <taxon>Formicidae</taxon>
        <taxon>Formicinae</taxon>
        <taxon>Camponotus</taxon>
    </lineage>
</organism>
<sequence length="141" mass="16616">RKVTQTTEDRVTEVKVHFEAHPNDSIRRAAQTLNMSYGNVRNILKYFLKMHPYKVQCLQFLSDNAKLARKSFCQNLCSKISNNEIDAEKIIFSDEAHFWLNGYVNNQNYRFWGTQPPHIIEEHNLHPKKITAWVAITNRQI</sequence>
<dbReference type="InterPro" id="IPR036397">
    <property type="entry name" value="RNaseH_sf"/>
</dbReference>
<dbReference type="OrthoDB" id="7553511at2759"/>
<dbReference type="Proteomes" id="UP000000311">
    <property type="component" value="Unassembled WGS sequence"/>
</dbReference>
<dbReference type="AlphaFoldDB" id="E2AL93"/>
<reference evidence="1 2" key="1">
    <citation type="journal article" date="2010" name="Science">
        <title>Genomic comparison of the ants Camponotus floridanus and Harpegnathos saltator.</title>
        <authorList>
            <person name="Bonasio R."/>
            <person name="Zhang G."/>
            <person name="Ye C."/>
            <person name="Mutti N.S."/>
            <person name="Fang X."/>
            <person name="Qin N."/>
            <person name="Donahue G."/>
            <person name="Yang P."/>
            <person name="Li Q."/>
            <person name="Li C."/>
            <person name="Zhang P."/>
            <person name="Huang Z."/>
            <person name="Berger S.L."/>
            <person name="Reinberg D."/>
            <person name="Wang J."/>
            <person name="Liebig J."/>
        </authorList>
    </citation>
    <scope>NUCLEOTIDE SEQUENCE [LARGE SCALE GENOMIC DNA]</scope>
    <source>
        <strain evidence="2">C129</strain>
    </source>
</reference>
<keyword evidence="2" id="KW-1185">Reference proteome</keyword>
<proteinExistence type="predicted"/>
<accession>E2AL93</accession>
<name>E2AL93_CAMFO</name>
<dbReference type="OMA" id="FIVETFI"/>
<dbReference type="EMBL" id="GL440546">
    <property type="protein sequence ID" value="EFN65796.1"/>
    <property type="molecule type" value="Genomic_DNA"/>
</dbReference>
<evidence type="ECO:0008006" key="3">
    <source>
        <dbReference type="Google" id="ProtNLM"/>
    </source>
</evidence>
<dbReference type="PANTHER" id="PTHR47326">
    <property type="entry name" value="TRANSPOSABLE ELEMENT TC3 TRANSPOSASE-LIKE PROTEIN"/>
    <property type="match status" value="1"/>
</dbReference>
<dbReference type="Gene3D" id="3.30.420.10">
    <property type="entry name" value="Ribonuclease H-like superfamily/Ribonuclease H"/>
    <property type="match status" value="1"/>
</dbReference>
<gene>
    <name evidence="1" type="ORF">EAG_05249</name>
</gene>
<dbReference type="InParanoid" id="E2AL93"/>
<evidence type="ECO:0000313" key="1">
    <source>
        <dbReference type="EMBL" id="EFN65796.1"/>
    </source>
</evidence>
<evidence type="ECO:0000313" key="2">
    <source>
        <dbReference type="Proteomes" id="UP000000311"/>
    </source>
</evidence>
<feature type="non-terminal residue" evidence="1">
    <location>
        <position position="1"/>
    </location>
</feature>
<protein>
    <recommendedName>
        <fullName evidence="3">DUF4817 domain-containing protein</fullName>
    </recommendedName>
</protein>
<dbReference type="PANTHER" id="PTHR47326:SF1">
    <property type="entry name" value="HTH PSQ-TYPE DOMAIN-CONTAINING PROTEIN"/>
    <property type="match status" value="1"/>
</dbReference>